<proteinExistence type="predicted"/>
<protein>
    <submittedName>
        <fullName evidence="2">Uncharacterized protein</fullName>
    </submittedName>
</protein>
<dbReference type="Proteomes" id="UP000652761">
    <property type="component" value="Unassembled WGS sequence"/>
</dbReference>
<evidence type="ECO:0000313" key="3">
    <source>
        <dbReference type="Proteomes" id="UP000652761"/>
    </source>
</evidence>
<keyword evidence="3" id="KW-1185">Reference proteome</keyword>
<comment type="caution">
    <text evidence="2">The sequence shown here is derived from an EMBL/GenBank/DDBJ whole genome shotgun (WGS) entry which is preliminary data.</text>
</comment>
<feature type="region of interest" description="Disordered" evidence="1">
    <location>
        <begin position="21"/>
        <end position="51"/>
    </location>
</feature>
<dbReference type="PANTHER" id="PTHR34065">
    <property type="entry name" value="CELL DIVISION CONTROL PROTEIN 14"/>
    <property type="match status" value="1"/>
</dbReference>
<feature type="region of interest" description="Disordered" evidence="1">
    <location>
        <begin position="89"/>
        <end position="108"/>
    </location>
</feature>
<reference evidence="2" key="1">
    <citation type="submission" date="2017-07" db="EMBL/GenBank/DDBJ databases">
        <title>Taro Niue Genome Assembly and Annotation.</title>
        <authorList>
            <person name="Atibalentja N."/>
            <person name="Keating K."/>
            <person name="Fields C.J."/>
        </authorList>
    </citation>
    <scope>NUCLEOTIDE SEQUENCE</scope>
    <source>
        <strain evidence="2">Niue_2</strain>
        <tissue evidence="2">Leaf</tissue>
    </source>
</reference>
<evidence type="ECO:0000256" key="1">
    <source>
        <dbReference type="SAM" id="MobiDB-lite"/>
    </source>
</evidence>
<dbReference type="InterPro" id="IPR012535">
    <property type="entry name" value="Cell_div_Cdc14"/>
</dbReference>
<evidence type="ECO:0000313" key="2">
    <source>
        <dbReference type="EMBL" id="MQM08451.1"/>
    </source>
</evidence>
<dbReference type="OrthoDB" id="5357220at2759"/>
<dbReference type="EMBL" id="NMUH01004125">
    <property type="protein sequence ID" value="MQM08451.1"/>
    <property type="molecule type" value="Genomic_DNA"/>
</dbReference>
<dbReference type="PANTHER" id="PTHR34065:SF1">
    <property type="entry name" value="CELL DIVISION CONTROL PROTEIN 14"/>
    <property type="match status" value="1"/>
</dbReference>
<accession>A0A843WT38</accession>
<sequence length="339" mass="37108">MDRRLLNQKVTWVSSLSERDSSICRDPTTNVGADKLDPKNPVGSDGGKWTADDDRRQRQLVIGFLPTVVAVGGCGERLVADWSAMSLKHDAGPGDTGGQPRDHERGLVQPPAAGIGLAEYRNGSGQGLEMQVKEELLGGGGDDEAAVSAQPPPHPQDAEAVGEMVTSLNRRRMYREVTLALRSALRDAVAEFSFLRLRGLRNLLKSLQSVAGNDAAIPLFLQSQSIPELQVLFQSTLRQSKDKFMLNLDHIFGVEPLKINSPATDSEVALALRVLEGCCLLHRESRDLAHQHKAIKDFEACRGIDKIAELMKDEQVDESIRWEAGGLGISAQNRCFRKL</sequence>
<gene>
    <name evidence="2" type="ORF">Taro_041307</name>
</gene>
<organism evidence="2 3">
    <name type="scientific">Colocasia esculenta</name>
    <name type="common">Wild taro</name>
    <name type="synonym">Arum esculentum</name>
    <dbReference type="NCBI Taxonomy" id="4460"/>
    <lineage>
        <taxon>Eukaryota</taxon>
        <taxon>Viridiplantae</taxon>
        <taxon>Streptophyta</taxon>
        <taxon>Embryophyta</taxon>
        <taxon>Tracheophyta</taxon>
        <taxon>Spermatophyta</taxon>
        <taxon>Magnoliopsida</taxon>
        <taxon>Liliopsida</taxon>
        <taxon>Araceae</taxon>
        <taxon>Aroideae</taxon>
        <taxon>Colocasieae</taxon>
        <taxon>Colocasia</taxon>
    </lineage>
</organism>
<name>A0A843WT38_COLES</name>
<dbReference type="AlphaFoldDB" id="A0A843WT38"/>
<feature type="region of interest" description="Disordered" evidence="1">
    <location>
        <begin position="139"/>
        <end position="158"/>
    </location>
</feature>